<dbReference type="AlphaFoldDB" id="A0A251YUP8"/>
<evidence type="ECO:0000313" key="8">
    <source>
        <dbReference type="EMBL" id="OUE27889.1"/>
    </source>
</evidence>
<evidence type="ECO:0000256" key="3">
    <source>
        <dbReference type="ARBA" id="ARBA00022692"/>
    </source>
</evidence>
<dbReference type="GO" id="GO:0005886">
    <property type="term" value="C:plasma membrane"/>
    <property type="evidence" value="ECO:0007669"/>
    <property type="project" value="UniProtKB-SubCell"/>
</dbReference>
<dbReference type="Pfam" id="PF13396">
    <property type="entry name" value="PLDc_N"/>
    <property type="match status" value="1"/>
</dbReference>
<feature type="transmembrane region" description="Helical" evidence="6">
    <location>
        <begin position="6"/>
        <end position="30"/>
    </location>
</feature>
<evidence type="ECO:0000256" key="1">
    <source>
        <dbReference type="ARBA" id="ARBA00004651"/>
    </source>
</evidence>
<evidence type="ECO:0000256" key="4">
    <source>
        <dbReference type="ARBA" id="ARBA00022989"/>
    </source>
</evidence>
<dbReference type="OrthoDB" id="5125212at2"/>
<comment type="caution">
    <text evidence="8">The sequence shown here is derived from an EMBL/GenBank/DDBJ whole genome shotgun (WGS) entry which is preliminary data.</text>
</comment>
<feature type="transmembrane region" description="Helical" evidence="6">
    <location>
        <begin position="42"/>
        <end position="61"/>
    </location>
</feature>
<keyword evidence="3 6" id="KW-0812">Transmembrane</keyword>
<protein>
    <recommendedName>
        <fullName evidence="7">Cardiolipin synthase N-terminal domain-containing protein</fullName>
    </recommendedName>
</protein>
<evidence type="ECO:0000259" key="7">
    <source>
        <dbReference type="Pfam" id="PF13396"/>
    </source>
</evidence>
<reference evidence="8 9" key="1">
    <citation type="submission" date="2016-08" db="EMBL/GenBank/DDBJ databases">
        <title>Genome sequence of Clavibacter michiganensis spp strain CFBP8019.</title>
        <authorList>
            <person name="Thapa S.P."/>
            <person name="Coaker G."/>
            <person name="Jacques M.-A."/>
        </authorList>
    </citation>
    <scope>NUCLEOTIDE SEQUENCE [LARGE SCALE GENOMIC DNA]</scope>
    <source>
        <strain evidence="8">CFBP8019</strain>
    </source>
</reference>
<accession>A0A251YUP8</accession>
<feature type="domain" description="Cardiolipin synthase N-terminal" evidence="7">
    <location>
        <begin position="20"/>
        <end position="62"/>
    </location>
</feature>
<keyword evidence="4 6" id="KW-1133">Transmembrane helix</keyword>
<dbReference type="InterPro" id="IPR027379">
    <property type="entry name" value="CLS_N"/>
</dbReference>
<evidence type="ECO:0000256" key="6">
    <source>
        <dbReference type="SAM" id="Phobius"/>
    </source>
</evidence>
<sequence length="79" mass="8317">MSDALIAGAVVAPLVIAYVALIVTAIVQVVRDGSLAGLARDLWVVALVVVPVFGAIAWFAVGHRTADAQRAVDRFRFSL</sequence>
<dbReference type="EMBL" id="MDJZ01000003">
    <property type="protein sequence ID" value="OUE27889.1"/>
    <property type="molecule type" value="Genomic_DNA"/>
</dbReference>
<organism evidence="8 9">
    <name type="scientific">Clavibacter michiganensis</name>
    <dbReference type="NCBI Taxonomy" id="28447"/>
    <lineage>
        <taxon>Bacteria</taxon>
        <taxon>Bacillati</taxon>
        <taxon>Actinomycetota</taxon>
        <taxon>Actinomycetes</taxon>
        <taxon>Micrococcales</taxon>
        <taxon>Microbacteriaceae</taxon>
        <taxon>Clavibacter</taxon>
    </lineage>
</organism>
<keyword evidence="5 6" id="KW-0472">Membrane</keyword>
<keyword evidence="2" id="KW-1003">Cell membrane</keyword>
<dbReference type="RefSeq" id="WP_086513307.1">
    <property type="nucleotide sequence ID" value="NZ_MDJZ01000003.1"/>
</dbReference>
<name>A0A251YUP8_9MICO</name>
<evidence type="ECO:0000256" key="5">
    <source>
        <dbReference type="ARBA" id="ARBA00023136"/>
    </source>
</evidence>
<comment type="subcellular location">
    <subcellularLocation>
        <location evidence="1">Cell membrane</location>
        <topology evidence="1">Multi-pass membrane protein</topology>
    </subcellularLocation>
</comment>
<evidence type="ECO:0000256" key="2">
    <source>
        <dbReference type="ARBA" id="ARBA00022475"/>
    </source>
</evidence>
<keyword evidence="9" id="KW-1185">Reference proteome</keyword>
<dbReference type="Proteomes" id="UP000195101">
    <property type="component" value="Unassembled WGS sequence"/>
</dbReference>
<evidence type="ECO:0000313" key="9">
    <source>
        <dbReference type="Proteomes" id="UP000195101"/>
    </source>
</evidence>
<proteinExistence type="predicted"/>
<gene>
    <name evidence="8" type="ORF">BFL37_00930</name>
</gene>